<dbReference type="EMBL" id="MH392243">
    <property type="protein sequence ID" value="QDL89726.1"/>
    <property type="molecule type" value="Genomic_DNA"/>
</dbReference>
<evidence type="ECO:0000313" key="2">
    <source>
        <dbReference type="EMBL" id="QDL89726.1"/>
    </source>
</evidence>
<evidence type="ECO:0000313" key="1">
    <source>
        <dbReference type="EMBL" id="QDL89713.1"/>
    </source>
</evidence>
<dbReference type="EMBL" id="MH392243">
    <property type="protein sequence ID" value="QDL89713.1"/>
    <property type="molecule type" value="Genomic_DNA"/>
</dbReference>
<gene>
    <name evidence="1" type="ORF">pTT25_00029</name>
    <name evidence="2" type="ORF">pTT25_00042</name>
</gene>
<dbReference type="AlphaFoldDB" id="A0A515HJV5"/>
<protein>
    <submittedName>
        <fullName evidence="1">Uncharacterized protein</fullName>
    </submittedName>
</protein>
<organism evidence="1">
    <name type="scientific">Sym plasmid</name>
    <dbReference type="NCBI Taxonomy" id="28430"/>
    <lineage>
        <taxon>other sequences</taxon>
        <taxon>plasmids</taxon>
    </lineage>
</organism>
<accession>A0A515HJV5</accession>
<reference evidence="1" key="1">
    <citation type="submission" date="2018-05" db="EMBL/GenBank/DDBJ databases">
        <title>Plant species dependent abundance and diversity of IncP-1 plasmids in the rhizosphere - sequence analysis provides new insights into the role as efficient and dynamic means for rapid bacterial adaptation.</title>
        <authorList>
            <person name="Nour E."/>
            <person name="Shintani M."/>
            <person name="Elsayed T."/>
            <person name="Blau K."/>
            <person name="Jechalke S."/>
            <person name="Sproeer C."/>
            <person name="Bunk B."/>
            <person name="Overmann J."/>
            <person name="Smalla K."/>
        </authorList>
    </citation>
    <scope>NUCLEOTIDE SEQUENCE</scope>
    <source>
        <plasmid evidence="1">pTT25</plasmid>
    </source>
</reference>
<proteinExistence type="predicted"/>
<geneLocation type="plasmid" evidence="1">
    <name>pTT25</name>
</geneLocation>
<name>A0A515HJV5_9ZZZZ</name>
<sequence>MLSATNFSAPMYSVSRLSVFVYARVQLARRSQMPAPIEVAEVLMPMRRSFRSVGDFAFGLNLLALELAGQSIAH</sequence>
<keyword evidence="1" id="KW-0614">Plasmid</keyword>